<keyword evidence="1" id="KW-1133">Transmembrane helix</keyword>
<feature type="transmembrane region" description="Helical" evidence="1">
    <location>
        <begin position="117"/>
        <end position="139"/>
    </location>
</feature>
<comment type="caution">
    <text evidence="3">The sequence shown here is derived from an EMBL/GenBank/DDBJ whole genome shotgun (WGS) entry which is preliminary data.</text>
</comment>
<dbReference type="RefSeq" id="XP_041191943.1">
    <property type="nucleotide sequence ID" value="XM_041332988.1"/>
</dbReference>
<sequence>MKLLMMFLLLHTLIIIWAAPAGSNTARRASIAGSSVITTEGTCSDSSSTGSSCNFISSTLLESGCMASVAATATGSVTSLIMTAPTGTLVTAPTANDELSNTCTFRTFNIDETSLKVYMVGIILAASFAGVALTIVSVLTCSVGRCIKQYHTVRVQDSKNCGYSKKFSVFIE</sequence>
<keyword evidence="1" id="KW-0812">Transmembrane</keyword>
<protein>
    <submittedName>
        <fullName evidence="3">Uncharacterized protein</fullName>
    </submittedName>
</protein>
<accession>A0A9P7E8N3</accession>
<evidence type="ECO:0000313" key="4">
    <source>
        <dbReference type="Proteomes" id="UP000807769"/>
    </source>
</evidence>
<evidence type="ECO:0000256" key="1">
    <source>
        <dbReference type="SAM" id="Phobius"/>
    </source>
</evidence>
<proteinExistence type="predicted"/>
<feature type="signal peptide" evidence="2">
    <location>
        <begin position="1"/>
        <end position="18"/>
    </location>
</feature>
<dbReference type="GeneID" id="64627005"/>
<name>A0A9P7E8N3_9AGAM</name>
<evidence type="ECO:0000256" key="2">
    <source>
        <dbReference type="SAM" id="SignalP"/>
    </source>
</evidence>
<organism evidence="3 4">
    <name type="scientific">Suillus subaureus</name>
    <dbReference type="NCBI Taxonomy" id="48587"/>
    <lineage>
        <taxon>Eukaryota</taxon>
        <taxon>Fungi</taxon>
        <taxon>Dikarya</taxon>
        <taxon>Basidiomycota</taxon>
        <taxon>Agaricomycotina</taxon>
        <taxon>Agaricomycetes</taxon>
        <taxon>Agaricomycetidae</taxon>
        <taxon>Boletales</taxon>
        <taxon>Suillineae</taxon>
        <taxon>Suillaceae</taxon>
        <taxon>Suillus</taxon>
    </lineage>
</organism>
<dbReference type="OrthoDB" id="2680803at2759"/>
<dbReference type="EMBL" id="JABBWG010000020">
    <property type="protein sequence ID" value="KAG1814607.1"/>
    <property type="molecule type" value="Genomic_DNA"/>
</dbReference>
<keyword evidence="2" id="KW-0732">Signal</keyword>
<dbReference type="Proteomes" id="UP000807769">
    <property type="component" value="Unassembled WGS sequence"/>
</dbReference>
<gene>
    <name evidence="3" type="ORF">BJ212DRAFT_1300422</name>
</gene>
<evidence type="ECO:0000313" key="3">
    <source>
        <dbReference type="EMBL" id="KAG1814607.1"/>
    </source>
</evidence>
<dbReference type="AlphaFoldDB" id="A0A9P7E8N3"/>
<reference evidence="3" key="1">
    <citation type="journal article" date="2020" name="New Phytol.">
        <title>Comparative genomics reveals dynamic genome evolution in host specialist ectomycorrhizal fungi.</title>
        <authorList>
            <person name="Lofgren L.A."/>
            <person name="Nguyen N.H."/>
            <person name="Vilgalys R."/>
            <person name="Ruytinx J."/>
            <person name="Liao H.L."/>
            <person name="Branco S."/>
            <person name="Kuo A."/>
            <person name="LaButti K."/>
            <person name="Lipzen A."/>
            <person name="Andreopoulos W."/>
            <person name="Pangilinan J."/>
            <person name="Riley R."/>
            <person name="Hundley H."/>
            <person name="Na H."/>
            <person name="Barry K."/>
            <person name="Grigoriev I.V."/>
            <person name="Stajich J.E."/>
            <person name="Kennedy P.G."/>
        </authorList>
    </citation>
    <scope>NUCLEOTIDE SEQUENCE</scope>
    <source>
        <strain evidence="3">MN1</strain>
    </source>
</reference>
<feature type="chain" id="PRO_5040373740" evidence="2">
    <location>
        <begin position="19"/>
        <end position="172"/>
    </location>
</feature>
<keyword evidence="4" id="KW-1185">Reference proteome</keyword>
<keyword evidence="1" id="KW-0472">Membrane</keyword>